<dbReference type="EMBL" id="CAICTM010000743">
    <property type="protein sequence ID" value="CAB9515887.1"/>
    <property type="molecule type" value="Genomic_DNA"/>
</dbReference>
<dbReference type="PANTHER" id="PTHR13309">
    <property type="entry name" value="NUCLEAR FRAGILE X MENTAL RETARDATION PROTEIN INTERACTING PROTEIN 1"/>
    <property type="match status" value="1"/>
</dbReference>
<keyword evidence="1 4" id="KW-0479">Metal-binding</keyword>
<evidence type="ECO:0000256" key="4">
    <source>
        <dbReference type="PROSITE-ProRule" id="PRU00723"/>
    </source>
</evidence>
<dbReference type="InterPro" id="IPR036855">
    <property type="entry name" value="Znf_CCCH_sf"/>
</dbReference>
<dbReference type="PROSITE" id="PS50103">
    <property type="entry name" value="ZF_C3H1"/>
    <property type="match status" value="1"/>
</dbReference>
<evidence type="ECO:0000256" key="1">
    <source>
        <dbReference type="ARBA" id="ARBA00022723"/>
    </source>
</evidence>
<evidence type="ECO:0000256" key="3">
    <source>
        <dbReference type="ARBA" id="ARBA00022833"/>
    </source>
</evidence>
<feature type="compositionally biased region" description="Basic and acidic residues" evidence="5">
    <location>
        <begin position="228"/>
        <end position="250"/>
    </location>
</feature>
<comment type="caution">
    <text evidence="7">The sequence shown here is derived from an EMBL/GenBank/DDBJ whole genome shotgun (WGS) entry which is preliminary data.</text>
</comment>
<dbReference type="SMART" id="SM00356">
    <property type="entry name" value="ZnF_C3H1"/>
    <property type="match status" value="1"/>
</dbReference>
<dbReference type="PANTHER" id="PTHR13309:SF0">
    <property type="entry name" value="FMR1-INTERACTING PROTEIN NUFIP1"/>
    <property type="match status" value="1"/>
</dbReference>
<dbReference type="GO" id="GO:0008270">
    <property type="term" value="F:zinc ion binding"/>
    <property type="evidence" value="ECO:0007669"/>
    <property type="project" value="UniProtKB-KW"/>
</dbReference>
<name>A0A9N8E706_9STRA</name>
<evidence type="ECO:0000259" key="6">
    <source>
        <dbReference type="PROSITE" id="PS50103"/>
    </source>
</evidence>
<dbReference type="InterPro" id="IPR013087">
    <property type="entry name" value="Znf_C2H2_type"/>
</dbReference>
<dbReference type="InterPro" id="IPR019496">
    <property type="entry name" value="NUFIP1_cons_dom"/>
</dbReference>
<feature type="compositionally biased region" description="Low complexity" evidence="5">
    <location>
        <begin position="180"/>
        <end position="194"/>
    </location>
</feature>
<evidence type="ECO:0000256" key="2">
    <source>
        <dbReference type="ARBA" id="ARBA00022771"/>
    </source>
</evidence>
<feature type="region of interest" description="Disordered" evidence="5">
    <location>
        <begin position="1"/>
        <end position="55"/>
    </location>
</feature>
<feature type="compositionally biased region" description="Polar residues" evidence="5">
    <location>
        <begin position="213"/>
        <end position="226"/>
    </location>
</feature>
<feature type="compositionally biased region" description="Low complexity" evidence="5">
    <location>
        <begin position="153"/>
        <end position="162"/>
    </location>
</feature>
<feature type="region of interest" description="Disordered" evidence="5">
    <location>
        <begin position="285"/>
        <end position="316"/>
    </location>
</feature>
<dbReference type="GO" id="GO:0005634">
    <property type="term" value="C:nucleus"/>
    <property type="evidence" value="ECO:0007669"/>
    <property type="project" value="TreeGrafter"/>
</dbReference>
<evidence type="ECO:0000256" key="5">
    <source>
        <dbReference type="SAM" id="MobiDB-lite"/>
    </source>
</evidence>
<dbReference type="AlphaFoldDB" id="A0A9N8E706"/>
<dbReference type="Pfam" id="PF10453">
    <property type="entry name" value="NUFIP1"/>
    <property type="match status" value="1"/>
</dbReference>
<proteinExistence type="predicted"/>
<dbReference type="Proteomes" id="UP001153069">
    <property type="component" value="Unassembled WGS sequence"/>
</dbReference>
<evidence type="ECO:0000313" key="8">
    <source>
        <dbReference type="Proteomes" id="UP001153069"/>
    </source>
</evidence>
<dbReference type="OrthoDB" id="273070at2759"/>
<feature type="domain" description="C3H1-type" evidence="6">
    <location>
        <begin position="259"/>
        <end position="287"/>
    </location>
</feature>
<feature type="compositionally biased region" description="Pro residues" evidence="5">
    <location>
        <begin position="18"/>
        <end position="29"/>
    </location>
</feature>
<feature type="compositionally biased region" description="Low complexity" evidence="5">
    <location>
        <begin position="292"/>
        <end position="306"/>
    </location>
</feature>
<feature type="region of interest" description="Disordered" evidence="5">
    <location>
        <begin position="147"/>
        <end position="250"/>
    </location>
</feature>
<gene>
    <name evidence="7" type="ORF">SEMRO_744_G196290.1</name>
</gene>
<dbReference type="SUPFAM" id="SSF90229">
    <property type="entry name" value="CCCH zinc finger"/>
    <property type="match status" value="1"/>
</dbReference>
<keyword evidence="3 4" id="KW-0862">Zinc</keyword>
<feature type="zinc finger region" description="C3H1-type" evidence="4">
    <location>
        <begin position="259"/>
        <end position="287"/>
    </location>
</feature>
<dbReference type="Gene3D" id="4.10.1000.10">
    <property type="entry name" value="Zinc finger, CCCH-type"/>
    <property type="match status" value="1"/>
</dbReference>
<dbReference type="SMART" id="SM00355">
    <property type="entry name" value="ZnF_C2H2"/>
    <property type="match status" value="2"/>
</dbReference>
<evidence type="ECO:0000313" key="7">
    <source>
        <dbReference type="EMBL" id="CAB9515887.1"/>
    </source>
</evidence>
<dbReference type="GO" id="GO:0003723">
    <property type="term" value="F:RNA binding"/>
    <property type="evidence" value="ECO:0007669"/>
    <property type="project" value="InterPro"/>
</dbReference>
<sequence length="359" mass="40672">MPPQQPMYHNPALYPSNPIYPPPPPPPPANNMHPRKRKRDDYSNNNHHNTNIHSKKQQTYSCDICQVSADTPQALQAHLESHITCQKCDFQGAPKIVKAHFQSVHGKYSSGGFKTVTVAVPGCRVQRFRICVGNRPEDVQQWIAERKKRFPRKQQQQSQPQSQKDKDSTTTKDQKEEKASGVSDLLDGYGSSSSEDNDENDNNNAGQAKKLESTTTTVNSGETAINKNDIDKGNPSNEMDKNVQEEKKEDIAAAEKPNGYRTRICRYFARFGKCRNGDACTFLHERPNSANSSSSKKQQQQQQQRRQSTKEPPKSLLRSLLARDIQRETALTLQLLRYIVDQNFFQEEATNKNDDKTTA</sequence>
<reference evidence="7" key="1">
    <citation type="submission" date="2020-06" db="EMBL/GenBank/DDBJ databases">
        <authorList>
            <consortium name="Plant Systems Biology data submission"/>
        </authorList>
    </citation>
    <scope>NUCLEOTIDE SEQUENCE</scope>
    <source>
        <strain evidence="7">D6</strain>
    </source>
</reference>
<keyword evidence="8" id="KW-1185">Reference proteome</keyword>
<protein>
    <submittedName>
        <fullName evidence="7">ZnF_C3H1</fullName>
    </submittedName>
</protein>
<organism evidence="7 8">
    <name type="scientific">Seminavis robusta</name>
    <dbReference type="NCBI Taxonomy" id="568900"/>
    <lineage>
        <taxon>Eukaryota</taxon>
        <taxon>Sar</taxon>
        <taxon>Stramenopiles</taxon>
        <taxon>Ochrophyta</taxon>
        <taxon>Bacillariophyta</taxon>
        <taxon>Bacillariophyceae</taxon>
        <taxon>Bacillariophycidae</taxon>
        <taxon>Naviculales</taxon>
        <taxon>Naviculaceae</taxon>
        <taxon>Seminavis</taxon>
    </lineage>
</organism>
<dbReference type="GO" id="GO:0000492">
    <property type="term" value="P:box C/D snoRNP assembly"/>
    <property type="evidence" value="ECO:0007669"/>
    <property type="project" value="TreeGrafter"/>
</dbReference>
<dbReference type="InterPro" id="IPR000571">
    <property type="entry name" value="Znf_CCCH"/>
</dbReference>
<accession>A0A9N8E706</accession>
<keyword evidence="2 4" id="KW-0863">Zinc-finger</keyword>
<dbReference type="Pfam" id="PF00642">
    <property type="entry name" value="zf-CCCH"/>
    <property type="match status" value="1"/>
</dbReference>
<dbReference type="InterPro" id="IPR039136">
    <property type="entry name" value="NUFIP1-like"/>
</dbReference>
<feature type="compositionally biased region" description="Basic and acidic residues" evidence="5">
    <location>
        <begin position="163"/>
        <end position="179"/>
    </location>
</feature>